<name>A0A7J0DLY8_9ERIC</name>
<gene>
    <name evidence="2" type="ORF">Acr_00g0054870</name>
</gene>
<accession>A0A7J0DLY8</accession>
<organism evidence="2 3">
    <name type="scientific">Actinidia rufa</name>
    <dbReference type="NCBI Taxonomy" id="165716"/>
    <lineage>
        <taxon>Eukaryota</taxon>
        <taxon>Viridiplantae</taxon>
        <taxon>Streptophyta</taxon>
        <taxon>Embryophyta</taxon>
        <taxon>Tracheophyta</taxon>
        <taxon>Spermatophyta</taxon>
        <taxon>Magnoliopsida</taxon>
        <taxon>eudicotyledons</taxon>
        <taxon>Gunneridae</taxon>
        <taxon>Pentapetalae</taxon>
        <taxon>asterids</taxon>
        <taxon>Ericales</taxon>
        <taxon>Actinidiaceae</taxon>
        <taxon>Actinidia</taxon>
    </lineage>
</organism>
<protein>
    <submittedName>
        <fullName evidence="2">Uncharacterized protein</fullName>
    </submittedName>
</protein>
<keyword evidence="3" id="KW-1185">Reference proteome</keyword>
<proteinExistence type="predicted"/>
<dbReference type="EMBL" id="BJWL01000295">
    <property type="protein sequence ID" value="GFS37956.1"/>
    <property type="molecule type" value="Genomic_DNA"/>
</dbReference>
<dbReference type="OrthoDB" id="1838992at2759"/>
<dbReference type="Proteomes" id="UP000585474">
    <property type="component" value="Unassembled WGS sequence"/>
</dbReference>
<feature type="compositionally biased region" description="Polar residues" evidence="1">
    <location>
        <begin position="37"/>
        <end position="53"/>
    </location>
</feature>
<dbReference type="AlphaFoldDB" id="A0A7J0DLY8"/>
<feature type="region of interest" description="Disordered" evidence="1">
    <location>
        <begin position="36"/>
        <end position="60"/>
    </location>
</feature>
<evidence type="ECO:0000313" key="2">
    <source>
        <dbReference type="EMBL" id="GFS37956.1"/>
    </source>
</evidence>
<evidence type="ECO:0000256" key="1">
    <source>
        <dbReference type="SAM" id="MobiDB-lite"/>
    </source>
</evidence>
<evidence type="ECO:0000313" key="3">
    <source>
        <dbReference type="Proteomes" id="UP000585474"/>
    </source>
</evidence>
<comment type="caution">
    <text evidence="2">The sequence shown here is derived from an EMBL/GenBank/DDBJ whole genome shotgun (WGS) entry which is preliminary data.</text>
</comment>
<sequence>MSSEKIITDVENYLPSWISDHLGVYHAMDPYVKEDLASTSVRSNPPQEGTTQPIDDPQPIRDEIPLLKKKTNIMTQEELGHSRESCLFPTGIQMRLPAVGETIALAFSSKVAFYVTGYLVGLRFPFHFYNIYLA</sequence>
<reference evidence="3" key="1">
    <citation type="submission" date="2019-07" db="EMBL/GenBank/DDBJ databases">
        <title>De Novo Assembly of kiwifruit Actinidia rufa.</title>
        <authorList>
            <person name="Sugita-Konishi S."/>
            <person name="Sato K."/>
            <person name="Mori E."/>
            <person name="Abe Y."/>
            <person name="Kisaki G."/>
            <person name="Hamano K."/>
            <person name="Suezawa K."/>
            <person name="Otani M."/>
            <person name="Fukuda T."/>
            <person name="Manabe T."/>
            <person name="Gomi K."/>
            <person name="Tabuchi M."/>
            <person name="Akimitsu K."/>
            <person name="Kataoka I."/>
        </authorList>
    </citation>
    <scope>NUCLEOTIDE SEQUENCE [LARGE SCALE GENOMIC DNA]</scope>
    <source>
        <strain evidence="3">cv. Fuchu</strain>
    </source>
</reference>